<keyword evidence="22" id="KW-1185">Reference proteome</keyword>
<evidence type="ECO:0000256" key="10">
    <source>
        <dbReference type="ARBA" id="ARBA00023004"/>
    </source>
</evidence>
<comment type="caution">
    <text evidence="21">The sequence shown here is derived from an EMBL/GenBank/DDBJ whole genome shotgun (WGS) entry which is preliminary data.</text>
</comment>
<evidence type="ECO:0000256" key="1">
    <source>
        <dbReference type="ARBA" id="ARBA00000189"/>
    </source>
</evidence>
<feature type="binding site" evidence="16">
    <location>
        <position position="73"/>
    </location>
    <ligand>
        <name>Ca(2+)</name>
        <dbReference type="ChEBI" id="CHEBI:29108"/>
        <label>1</label>
    </ligand>
</feature>
<sequence>MAVITVTKSLLPILAIVLLFSTTVNAQGLVVGFYNSTCPNTETIIRNEVIDILRKARTLAGPLLRMFFHDCFVNGCDGSVLLNGTKTDPAERDSIPNLSLRGFSAIDKVKAKLEAACPRTVSCADIIAVVARDVVVLTKGPTWDVPTGRRDGNRSVSNDALANLPPPFISAQQALNQFYIPKGLNAKDQLVLSGGHTLGNSHCSSFNDRLYDFNKTKKADPRIDKFYRKKLEAKCKPNDQTTLVEMDPGSFLTFDNGYFKQLAKRRSLFFSDDTLMLDPVNRAYIKRQAMDGADTTEFFNDFAASMIKMGNIGVLTGTQGEIRKHCALVNKRG</sequence>
<dbReference type="GO" id="GO:0046872">
    <property type="term" value="F:metal ion binding"/>
    <property type="evidence" value="ECO:0007669"/>
    <property type="project" value="UniProtKB-UniRule"/>
</dbReference>
<dbReference type="GO" id="GO:0005576">
    <property type="term" value="C:extracellular region"/>
    <property type="evidence" value="ECO:0007669"/>
    <property type="project" value="UniProtKB-SubCell"/>
</dbReference>
<evidence type="ECO:0000256" key="18">
    <source>
        <dbReference type="PIRSR" id="PIRSR600823-5"/>
    </source>
</evidence>
<comment type="subcellular location">
    <subcellularLocation>
        <location evidence="19">Secreted</location>
    </subcellularLocation>
</comment>
<feature type="binding site" evidence="16">
    <location>
        <position position="75"/>
    </location>
    <ligand>
        <name>Ca(2+)</name>
        <dbReference type="ChEBI" id="CHEBI:29108"/>
        <label>1</label>
    </ligand>
</feature>
<evidence type="ECO:0000256" key="16">
    <source>
        <dbReference type="PIRSR" id="PIRSR600823-3"/>
    </source>
</evidence>
<dbReference type="PROSITE" id="PS50873">
    <property type="entry name" value="PEROXIDASE_4"/>
    <property type="match status" value="1"/>
</dbReference>
<feature type="binding site" evidence="16">
    <location>
        <position position="197"/>
    </location>
    <ligand>
        <name>Ca(2+)</name>
        <dbReference type="ChEBI" id="CHEBI:29108"/>
        <label>2</label>
    </ligand>
</feature>
<feature type="active site" description="Proton acceptor" evidence="14">
    <location>
        <position position="69"/>
    </location>
</feature>
<keyword evidence="5 19" id="KW-0349">Heme</keyword>
<dbReference type="FunFam" id="1.10.520.10:FF:000001">
    <property type="entry name" value="Peroxidase"/>
    <property type="match status" value="1"/>
</dbReference>
<evidence type="ECO:0000256" key="15">
    <source>
        <dbReference type="PIRSR" id="PIRSR600823-2"/>
    </source>
</evidence>
<evidence type="ECO:0000256" key="14">
    <source>
        <dbReference type="PIRSR" id="PIRSR600823-1"/>
    </source>
</evidence>
<evidence type="ECO:0000256" key="19">
    <source>
        <dbReference type="RuleBase" id="RU362060"/>
    </source>
</evidence>
<keyword evidence="8 16" id="KW-0106">Calcium</keyword>
<reference evidence="21" key="1">
    <citation type="journal article" date="2022" name="Cell">
        <title>Repeat-based holocentromeres influence genome architecture and karyotype evolution.</title>
        <authorList>
            <person name="Hofstatter P.G."/>
            <person name="Thangavel G."/>
            <person name="Lux T."/>
            <person name="Neumann P."/>
            <person name="Vondrak T."/>
            <person name="Novak P."/>
            <person name="Zhang M."/>
            <person name="Costa L."/>
            <person name="Castellani M."/>
            <person name="Scott A."/>
            <person name="Toegelov H."/>
            <person name="Fuchs J."/>
            <person name="Mata-Sucre Y."/>
            <person name="Dias Y."/>
            <person name="Vanzela A.L.L."/>
            <person name="Huettel B."/>
            <person name="Almeida C.C.S."/>
            <person name="Simkova H."/>
            <person name="Souza G."/>
            <person name="Pedrosa-Harand A."/>
            <person name="Macas J."/>
            <person name="Mayer K.F.X."/>
            <person name="Houben A."/>
            <person name="Marques A."/>
        </authorList>
    </citation>
    <scope>NUCLEOTIDE SEQUENCE</scope>
    <source>
        <strain evidence="21">RhyBre1mFocal</strain>
    </source>
</reference>
<dbReference type="InterPro" id="IPR002016">
    <property type="entry name" value="Haem_peroxidase"/>
</dbReference>
<feature type="disulfide bond" evidence="18">
    <location>
        <begin position="71"/>
        <end position="76"/>
    </location>
</feature>
<feature type="binding site" evidence="15">
    <location>
        <position position="165"/>
    </location>
    <ligand>
        <name>substrate</name>
    </ligand>
</feature>
<comment type="cofactor">
    <cofactor evidence="16 19">
        <name>heme b</name>
        <dbReference type="ChEBI" id="CHEBI:60344"/>
    </cofactor>
    <text evidence="16 19">Binds 1 heme b (iron(II)-protoporphyrin IX) group per subunit.</text>
</comment>
<evidence type="ECO:0000313" key="22">
    <source>
        <dbReference type="Proteomes" id="UP001151287"/>
    </source>
</evidence>
<keyword evidence="7 19" id="KW-0732">Signal</keyword>
<evidence type="ECO:0000256" key="7">
    <source>
        <dbReference type="ARBA" id="ARBA00022729"/>
    </source>
</evidence>
<comment type="similarity">
    <text evidence="19">Belongs to the peroxidase family. Classical plant (class III) peroxidase subfamily.</text>
</comment>
<feature type="binding site" description="axial binding residue" evidence="16">
    <location>
        <position position="196"/>
    </location>
    <ligand>
        <name>heme b</name>
        <dbReference type="ChEBI" id="CHEBI:60344"/>
    </ligand>
    <ligandPart>
        <name>Fe</name>
        <dbReference type="ChEBI" id="CHEBI:18248"/>
    </ligandPart>
</feature>
<evidence type="ECO:0000256" key="11">
    <source>
        <dbReference type="ARBA" id="ARBA00023157"/>
    </source>
</evidence>
<feature type="disulfide bond" evidence="18">
    <location>
        <begin position="123"/>
        <end position="326"/>
    </location>
</feature>
<keyword evidence="3 19" id="KW-0964">Secreted</keyword>
<protein>
    <recommendedName>
        <fullName evidence="19">Peroxidase</fullName>
        <ecNumber evidence="19">1.11.1.7</ecNumber>
    </recommendedName>
</protein>
<keyword evidence="6 16" id="KW-0479">Metal-binding</keyword>
<keyword evidence="10 16" id="KW-0408">Iron</keyword>
<keyword evidence="4 19" id="KW-0575">Peroxidase</keyword>
<gene>
    <name evidence="21" type="ORF">LUZ63_006675</name>
</gene>
<dbReference type="PROSITE" id="PS00436">
    <property type="entry name" value="PEROXIDASE_2"/>
    <property type="match status" value="1"/>
</dbReference>
<dbReference type="InterPro" id="IPR019794">
    <property type="entry name" value="Peroxidases_AS"/>
</dbReference>
<organism evidence="21 22">
    <name type="scientific">Rhynchospora breviuscula</name>
    <dbReference type="NCBI Taxonomy" id="2022672"/>
    <lineage>
        <taxon>Eukaryota</taxon>
        <taxon>Viridiplantae</taxon>
        <taxon>Streptophyta</taxon>
        <taxon>Embryophyta</taxon>
        <taxon>Tracheophyta</taxon>
        <taxon>Spermatophyta</taxon>
        <taxon>Magnoliopsida</taxon>
        <taxon>Liliopsida</taxon>
        <taxon>Poales</taxon>
        <taxon>Cyperaceae</taxon>
        <taxon>Cyperoideae</taxon>
        <taxon>Rhynchosporeae</taxon>
        <taxon>Rhynchospora</taxon>
    </lineage>
</organism>
<keyword evidence="9 19" id="KW-0560">Oxidoreductase</keyword>
<feature type="binding site" evidence="16">
    <location>
        <position position="247"/>
    </location>
    <ligand>
        <name>Ca(2+)</name>
        <dbReference type="ChEBI" id="CHEBI:29108"/>
        <label>2</label>
    </ligand>
</feature>
<accession>A0A9Q0CQM2</accession>
<proteinExistence type="inferred from homology"/>
<comment type="cofactor">
    <cofactor evidence="16 19">
        <name>Ca(2+)</name>
        <dbReference type="ChEBI" id="CHEBI:29108"/>
    </cofactor>
    <text evidence="16 19">Binds 2 calcium ions per subunit.</text>
</comment>
<dbReference type="InterPro" id="IPR000823">
    <property type="entry name" value="Peroxidase_pln"/>
</dbReference>
<comment type="catalytic activity">
    <reaction evidence="1 19">
        <text>2 a phenolic donor + H2O2 = 2 a phenolic radical donor + 2 H2O</text>
        <dbReference type="Rhea" id="RHEA:56136"/>
        <dbReference type="ChEBI" id="CHEBI:15377"/>
        <dbReference type="ChEBI" id="CHEBI:16240"/>
        <dbReference type="ChEBI" id="CHEBI:139520"/>
        <dbReference type="ChEBI" id="CHEBI:139521"/>
        <dbReference type="EC" id="1.11.1.7"/>
    </reaction>
</comment>
<evidence type="ECO:0000256" key="9">
    <source>
        <dbReference type="ARBA" id="ARBA00023002"/>
    </source>
</evidence>
<evidence type="ECO:0000256" key="4">
    <source>
        <dbReference type="ARBA" id="ARBA00022559"/>
    </source>
</evidence>
<dbReference type="EC" id="1.11.1.7" evidence="19"/>
<feature type="binding site" evidence="16">
    <location>
        <position position="70"/>
    </location>
    <ligand>
        <name>Ca(2+)</name>
        <dbReference type="ChEBI" id="CHEBI:29108"/>
        <label>1</label>
    </ligand>
</feature>
<dbReference type="Gene3D" id="1.10.520.10">
    <property type="match status" value="1"/>
</dbReference>
<keyword evidence="11 18" id="KW-1015">Disulfide bond</keyword>
<feature type="binding site" evidence="16">
    <location>
        <position position="255"/>
    </location>
    <ligand>
        <name>Ca(2+)</name>
        <dbReference type="ChEBI" id="CHEBI:29108"/>
        <label>2</label>
    </ligand>
</feature>
<dbReference type="AlphaFoldDB" id="A0A9Q0CQM2"/>
<dbReference type="GO" id="GO:0006979">
    <property type="term" value="P:response to oxidative stress"/>
    <property type="evidence" value="ECO:0007669"/>
    <property type="project" value="UniProtKB-UniRule"/>
</dbReference>
<feature type="binding site" evidence="16">
    <location>
        <position position="77"/>
    </location>
    <ligand>
        <name>Ca(2+)</name>
        <dbReference type="ChEBI" id="CHEBI:29108"/>
        <label>1</label>
    </ligand>
</feature>
<dbReference type="InterPro" id="IPR033905">
    <property type="entry name" value="Secretory_peroxidase"/>
</dbReference>
<dbReference type="PRINTS" id="PR00458">
    <property type="entry name" value="PEROXIDASE"/>
</dbReference>
<evidence type="ECO:0000256" key="3">
    <source>
        <dbReference type="ARBA" id="ARBA00022525"/>
    </source>
</evidence>
<dbReference type="Pfam" id="PF00141">
    <property type="entry name" value="peroxidase"/>
    <property type="match status" value="1"/>
</dbReference>
<keyword evidence="12" id="KW-0325">Glycoprotein</keyword>
<evidence type="ECO:0000256" key="12">
    <source>
        <dbReference type="ARBA" id="ARBA00023180"/>
    </source>
</evidence>
<feature type="domain" description="Plant heme peroxidase family profile" evidence="20">
    <location>
        <begin position="28"/>
        <end position="330"/>
    </location>
</feature>
<dbReference type="Proteomes" id="UP001151287">
    <property type="component" value="Unassembled WGS sequence"/>
</dbReference>
<feature type="site" description="Transition state stabilizer" evidence="17">
    <location>
        <position position="65"/>
    </location>
</feature>
<feature type="disulfide bond" evidence="18">
    <location>
        <begin position="38"/>
        <end position="117"/>
    </location>
</feature>
<evidence type="ECO:0000256" key="17">
    <source>
        <dbReference type="PIRSR" id="PIRSR600823-4"/>
    </source>
</evidence>
<evidence type="ECO:0000256" key="2">
    <source>
        <dbReference type="ARBA" id="ARBA00002322"/>
    </source>
</evidence>
<dbReference type="GO" id="GO:0042744">
    <property type="term" value="P:hydrogen peroxide catabolic process"/>
    <property type="evidence" value="ECO:0007669"/>
    <property type="project" value="UniProtKB-KW"/>
</dbReference>
<dbReference type="PANTHER" id="PTHR31235">
    <property type="entry name" value="PEROXIDASE 25-RELATED"/>
    <property type="match status" value="1"/>
</dbReference>
<dbReference type="CDD" id="cd00693">
    <property type="entry name" value="secretory_peroxidase"/>
    <property type="match status" value="1"/>
</dbReference>
<evidence type="ECO:0000259" key="20">
    <source>
        <dbReference type="PROSITE" id="PS50873"/>
    </source>
</evidence>
<evidence type="ECO:0000256" key="6">
    <source>
        <dbReference type="ARBA" id="ARBA00022723"/>
    </source>
</evidence>
<feature type="chain" id="PRO_5040532670" description="Peroxidase" evidence="19">
    <location>
        <begin position="27"/>
        <end position="333"/>
    </location>
</feature>
<dbReference type="OrthoDB" id="2113341at2759"/>
<dbReference type="SUPFAM" id="SSF48113">
    <property type="entry name" value="Heme-dependent peroxidases"/>
    <property type="match status" value="1"/>
</dbReference>
<feature type="disulfide bond" evidence="18">
    <location>
        <begin position="203"/>
        <end position="235"/>
    </location>
</feature>
<dbReference type="FunFam" id="1.10.420.10:FF:000008">
    <property type="entry name" value="Peroxidase"/>
    <property type="match status" value="1"/>
</dbReference>
<evidence type="ECO:0000256" key="5">
    <source>
        <dbReference type="ARBA" id="ARBA00022617"/>
    </source>
</evidence>
<feature type="binding site" evidence="16">
    <location>
        <position position="79"/>
    </location>
    <ligand>
        <name>Ca(2+)</name>
        <dbReference type="ChEBI" id="CHEBI:29108"/>
        <label>1</label>
    </ligand>
</feature>
<dbReference type="GO" id="GO:0020037">
    <property type="term" value="F:heme binding"/>
    <property type="evidence" value="ECO:0007669"/>
    <property type="project" value="UniProtKB-UniRule"/>
</dbReference>
<dbReference type="PRINTS" id="PR00461">
    <property type="entry name" value="PLPEROXIDASE"/>
</dbReference>
<dbReference type="InterPro" id="IPR010255">
    <property type="entry name" value="Haem_peroxidase_sf"/>
</dbReference>
<comment type="function">
    <text evidence="2">Removal of H(2)O(2), oxidation of toxic reductants, biosynthesis and degradation of lignin, suberization, auxin catabolism, response to environmental stresses such as wounding, pathogen attack and oxidative stress. These functions might be dependent on each isozyme/isoform in each plant tissue.</text>
</comment>
<evidence type="ECO:0000256" key="8">
    <source>
        <dbReference type="ARBA" id="ARBA00022837"/>
    </source>
</evidence>
<dbReference type="Gene3D" id="1.10.420.10">
    <property type="entry name" value="Peroxidase, domain 2"/>
    <property type="match status" value="1"/>
</dbReference>
<evidence type="ECO:0000313" key="21">
    <source>
        <dbReference type="EMBL" id="KAJ1698163.1"/>
    </source>
</evidence>
<evidence type="ECO:0000256" key="13">
    <source>
        <dbReference type="ARBA" id="ARBA00023324"/>
    </source>
</evidence>
<feature type="binding site" evidence="16">
    <location>
        <position position="91"/>
    </location>
    <ligand>
        <name>Ca(2+)</name>
        <dbReference type="ChEBI" id="CHEBI:29108"/>
        <label>1</label>
    </ligand>
</feature>
<feature type="signal peptide" evidence="19">
    <location>
        <begin position="1"/>
        <end position="26"/>
    </location>
</feature>
<name>A0A9Q0CQM2_9POAL</name>
<keyword evidence="13 19" id="KW-0376">Hydrogen peroxide</keyword>
<dbReference type="EMBL" id="JAMQYH010000002">
    <property type="protein sequence ID" value="KAJ1698163.1"/>
    <property type="molecule type" value="Genomic_DNA"/>
</dbReference>
<dbReference type="GO" id="GO:0140825">
    <property type="term" value="F:lactoperoxidase activity"/>
    <property type="evidence" value="ECO:0007669"/>
    <property type="project" value="UniProtKB-EC"/>
</dbReference>